<dbReference type="EMBL" id="JBHTJV010000009">
    <property type="protein sequence ID" value="MFD0916784.1"/>
    <property type="molecule type" value="Genomic_DNA"/>
</dbReference>
<dbReference type="Proteomes" id="UP001597101">
    <property type="component" value="Unassembled WGS sequence"/>
</dbReference>
<evidence type="ECO:0000313" key="2">
    <source>
        <dbReference type="Proteomes" id="UP001597101"/>
    </source>
</evidence>
<evidence type="ECO:0000313" key="1">
    <source>
        <dbReference type="EMBL" id="MFD0916784.1"/>
    </source>
</evidence>
<proteinExistence type="predicted"/>
<reference evidence="2" key="1">
    <citation type="journal article" date="2019" name="Int. J. Syst. Evol. Microbiol.">
        <title>The Global Catalogue of Microorganisms (GCM) 10K type strain sequencing project: providing services to taxonomists for standard genome sequencing and annotation.</title>
        <authorList>
            <consortium name="The Broad Institute Genomics Platform"/>
            <consortium name="The Broad Institute Genome Sequencing Center for Infectious Disease"/>
            <person name="Wu L."/>
            <person name="Ma J."/>
        </authorList>
    </citation>
    <scope>NUCLEOTIDE SEQUENCE [LARGE SCALE GENOMIC DNA]</scope>
    <source>
        <strain evidence="2">CCUG 60023</strain>
    </source>
</reference>
<organism evidence="1 2">
    <name type="scientific">Pseudahrensia aquimaris</name>
    <dbReference type="NCBI Taxonomy" id="744461"/>
    <lineage>
        <taxon>Bacteria</taxon>
        <taxon>Pseudomonadati</taxon>
        <taxon>Pseudomonadota</taxon>
        <taxon>Alphaproteobacteria</taxon>
        <taxon>Hyphomicrobiales</taxon>
        <taxon>Ahrensiaceae</taxon>
        <taxon>Pseudahrensia</taxon>
    </lineage>
</organism>
<accession>A0ABW3FIX8</accession>
<protein>
    <submittedName>
        <fullName evidence="1">DUF1542 domain-containing protein</fullName>
    </submittedName>
</protein>
<name>A0ABW3FIX8_9HYPH</name>
<gene>
    <name evidence="1" type="ORF">ACFQ14_10230</name>
</gene>
<dbReference type="RefSeq" id="WP_377212633.1">
    <property type="nucleotide sequence ID" value="NZ_JBHTJV010000009.1"/>
</dbReference>
<sequence length="298" mass="33953">MKFSDQMAKAMPEGMKLPEAFRKTFDWMEARGHLDQIEGDFSEGFNDTILYLYPANEAEEEGASFACFVTPPYPFTFGWEERDASLDNRYFEFARTGADGSMAGFWLDDDGKQWVVHRGSGSGSIWTGLISDDPVDFLRLLAIGYVEPCFDEGHGATPLGAQMIAEGVDEEEWEQLRAESDEPDEEYPEPIVPTAFREFVTTTFGVTIPETALELLNDHASDQPYDRNDPFVSWVESVQPEGEARDFIEDFEEELDEETIKAIEEAQERINSIDNDPNLSDEEKLERISDIYEEIERL</sequence>
<keyword evidence="2" id="KW-1185">Reference proteome</keyword>
<comment type="caution">
    <text evidence="1">The sequence shown here is derived from an EMBL/GenBank/DDBJ whole genome shotgun (WGS) entry which is preliminary data.</text>
</comment>